<proteinExistence type="inferred from homology"/>
<dbReference type="GeneID" id="30998483"/>
<dbReference type="SUPFAM" id="SSF47933">
    <property type="entry name" value="ERP29 C domain-like"/>
    <property type="match status" value="1"/>
</dbReference>
<name>A0A1E4RNA0_9ASCO</name>
<dbReference type="CDD" id="cd02947">
    <property type="entry name" value="TRX_family"/>
    <property type="match status" value="1"/>
</dbReference>
<gene>
    <name evidence="9" type="ORF">HYPBUDRAFT_95058</name>
</gene>
<accession>A0A1E4RNA0</accession>
<keyword evidence="7" id="KW-0676">Redox-active center</keyword>
<evidence type="ECO:0000256" key="2">
    <source>
        <dbReference type="ARBA" id="ARBA00006347"/>
    </source>
</evidence>
<dbReference type="OrthoDB" id="10264505at2759"/>
<keyword evidence="6" id="KW-0413">Isomerase</keyword>
<dbReference type="PROSITE" id="PS51352">
    <property type="entry name" value="THIOREDOXIN_2"/>
    <property type="match status" value="2"/>
</dbReference>
<dbReference type="GO" id="GO:0005783">
    <property type="term" value="C:endoplasmic reticulum"/>
    <property type="evidence" value="ECO:0007669"/>
    <property type="project" value="InterPro"/>
</dbReference>
<reference evidence="10" key="1">
    <citation type="submission" date="2016-05" db="EMBL/GenBank/DDBJ databases">
        <title>Comparative genomics of biotechnologically important yeasts.</title>
        <authorList>
            <consortium name="DOE Joint Genome Institute"/>
            <person name="Riley R."/>
            <person name="Haridas S."/>
            <person name="Wolfe K.H."/>
            <person name="Lopes M.R."/>
            <person name="Hittinger C.T."/>
            <person name="Goker M."/>
            <person name="Salamov A."/>
            <person name="Wisecaver J."/>
            <person name="Long T.M."/>
            <person name="Aerts A.L."/>
            <person name="Barry K."/>
            <person name="Choi C."/>
            <person name="Clum A."/>
            <person name="Coughlan A.Y."/>
            <person name="Deshpande S."/>
            <person name="Douglass A.P."/>
            <person name="Hanson S.J."/>
            <person name="Klenk H.-P."/>
            <person name="Labutti K."/>
            <person name="Lapidus A."/>
            <person name="Lindquist E."/>
            <person name="Lipzen A."/>
            <person name="Meier-Kolthoff J.P."/>
            <person name="Ohm R.A."/>
            <person name="Otillar R.P."/>
            <person name="Pangilinan J."/>
            <person name="Peng Y."/>
            <person name="Rokas A."/>
            <person name="Rosa C.A."/>
            <person name="Scheuner C."/>
            <person name="Sibirny A.A."/>
            <person name="Slot J.C."/>
            <person name="Stielow J.B."/>
            <person name="Sun H."/>
            <person name="Kurtzman C.P."/>
            <person name="Blackwell M."/>
            <person name="Grigoriev I.V."/>
            <person name="Jeffries T.W."/>
        </authorList>
    </citation>
    <scope>NUCLEOTIDE SEQUENCE [LARGE SCALE GENOMIC DNA]</scope>
    <source>
        <strain evidence="10">NRRL Y-1933</strain>
    </source>
</reference>
<dbReference type="AlphaFoldDB" id="A0A1E4RNA0"/>
<feature type="non-terminal residue" evidence="9">
    <location>
        <position position="1"/>
    </location>
</feature>
<feature type="non-terminal residue" evidence="9">
    <location>
        <position position="342"/>
    </location>
</feature>
<keyword evidence="4" id="KW-0732">Signal</keyword>
<dbReference type="PANTHER" id="PTHR45672">
    <property type="entry name" value="PROTEIN DISULFIDE-ISOMERASE C17H9.14C-RELATED"/>
    <property type="match status" value="1"/>
</dbReference>
<evidence type="ECO:0000259" key="8">
    <source>
        <dbReference type="PROSITE" id="PS51352"/>
    </source>
</evidence>
<dbReference type="InterPro" id="IPR011679">
    <property type="entry name" value="ERp29_C"/>
</dbReference>
<dbReference type="Pfam" id="PF00085">
    <property type="entry name" value="Thioredoxin"/>
    <property type="match status" value="2"/>
</dbReference>
<dbReference type="Gene3D" id="3.40.30.10">
    <property type="entry name" value="Glutaredoxin"/>
    <property type="match status" value="2"/>
</dbReference>
<dbReference type="PANTHER" id="PTHR45672:SF3">
    <property type="entry name" value="THIOREDOXIN DOMAIN-CONTAINING PROTEIN 5"/>
    <property type="match status" value="1"/>
</dbReference>
<keyword evidence="10" id="KW-1185">Reference proteome</keyword>
<evidence type="ECO:0000313" key="9">
    <source>
        <dbReference type="EMBL" id="ODV68671.1"/>
    </source>
</evidence>
<organism evidence="9 10">
    <name type="scientific">Hyphopichia burtonii NRRL Y-1933</name>
    <dbReference type="NCBI Taxonomy" id="984485"/>
    <lineage>
        <taxon>Eukaryota</taxon>
        <taxon>Fungi</taxon>
        <taxon>Dikarya</taxon>
        <taxon>Ascomycota</taxon>
        <taxon>Saccharomycotina</taxon>
        <taxon>Pichiomycetes</taxon>
        <taxon>Debaryomycetaceae</taxon>
        <taxon>Hyphopichia</taxon>
    </lineage>
</organism>
<evidence type="ECO:0000313" key="10">
    <source>
        <dbReference type="Proteomes" id="UP000095085"/>
    </source>
</evidence>
<dbReference type="RefSeq" id="XP_020077738.1">
    <property type="nucleotide sequence ID" value="XM_020223934.1"/>
</dbReference>
<evidence type="ECO:0000256" key="6">
    <source>
        <dbReference type="ARBA" id="ARBA00023235"/>
    </source>
</evidence>
<feature type="domain" description="Thioredoxin" evidence="8">
    <location>
        <begin position="1"/>
        <end position="108"/>
    </location>
</feature>
<dbReference type="Proteomes" id="UP000095085">
    <property type="component" value="Unassembled WGS sequence"/>
</dbReference>
<evidence type="ECO:0000256" key="1">
    <source>
        <dbReference type="ARBA" id="ARBA00001182"/>
    </source>
</evidence>
<dbReference type="GO" id="GO:0003756">
    <property type="term" value="F:protein disulfide isomerase activity"/>
    <property type="evidence" value="ECO:0007669"/>
    <property type="project" value="UniProtKB-EC"/>
</dbReference>
<dbReference type="Pfam" id="PF07749">
    <property type="entry name" value="ERp29"/>
    <property type="match status" value="1"/>
</dbReference>
<dbReference type="EC" id="5.3.4.1" evidence="3"/>
<comment type="similarity">
    <text evidence="2">Belongs to the protein disulfide isomerase family.</text>
</comment>
<dbReference type="EMBL" id="KV454539">
    <property type="protein sequence ID" value="ODV68671.1"/>
    <property type="molecule type" value="Genomic_DNA"/>
</dbReference>
<feature type="domain" description="Thioredoxin" evidence="8">
    <location>
        <begin position="117"/>
        <end position="236"/>
    </location>
</feature>
<protein>
    <recommendedName>
        <fullName evidence="3">protein disulfide-isomerase</fullName>
        <ecNumber evidence="3">5.3.4.1</ecNumber>
    </recommendedName>
</protein>
<dbReference type="SUPFAM" id="SSF52833">
    <property type="entry name" value="Thioredoxin-like"/>
    <property type="match status" value="2"/>
</dbReference>
<sequence length="342" mass="39913">NVVQVNDKNFKLEVVESGKYCLVEFYADWCRHCTKLSPIYEELADLYAGVEEVSVMKINGDKDGKRMVKKYDIPGFPMIRMFHGEEVIDYEGSRDLESLSNFIQQVSGVRLETKPYISSIKKLHDLNFQSEVLDNKVPSFIYFTKEKNCVKCTKSDLIFEKLSNVYANDNSSIQFGKVLVDESPSEKLIKQFGIYKYPQLFIFDSNRIVDGYRRPELYEGNFDIESIIGYLNKNFALHRDKKGRLLPSAGRIEIIDEYLERNYSGSSSIDFLQNFNNIIDKRVTNDKMIIYYKKLINKIMNGEEIYFEKELERLQRMLGNSSNLKSTSIDSIEKRINVLKFF</sequence>
<evidence type="ECO:0000256" key="4">
    <source>
        <dbReference type="ARBA" id="ARBA00022729"/>
    </source>
</evidence>
<comment type="catalytic activity">
    <reaction evidence="1">
        <text>Catalyzes the rearrangement of -S-S- bonds in proteins.</text>
        <dbReference type="EC" id="5.3.4.1"/>
    </reaction>
</comment>
<dbReference type="STRING" id="984485.A0A1E4RNA0"/>
<dbReference type="GO" id="GO:0006457">
    <property type="term" value="P:protein folding"/>
    <property type="evidence" value="ECO:0007669"/>
    <property type="project" value="TreeGrafter"/>
</dbReference>
<evidence type="ECO:0000256" key="7">
    <source>
        <dbReference type="ARBA" id="ARBA00023284"/>
    </source>
</evidence>
<evidence type="ECO:0000256" key="3">
    <source>
        <dbReference type="ARBA" id="ARBA00012723"/>
    </source>
</evidence>
<dbReference type="InterPro" id="IPR051063">
    <property type="entry name" value="PDI"/>
</dbReference>
<dbReference type="Gene3D" id="1.20.1150.12">
    <property type="entry name" value="Endoplasmic reticulum resident protein 29, C-terminal domain"/>
    <property type="match status" value="1"/>
</dbReference>
<dbReference type="InterPro" id="IPR013766">
    <property type="entry name" value="Thioredoxin_domain"/>
</dbReference>
<keyword evidence="5" id="KW-1015">Disulfide bond</keyword>
<dbReference type="InterPro" id="IPR036356">
    <property type="entry name" value="ERp29_C_sf"/>
</dbReference>
<dbReference type="InterPro" id="IPR036249">
    <property type="entry name" value="Thioredoxin-like_sf"/>
</dbReference>
<evidence type="ECO:0000256" key="5">
    <source>
        <dbReference type="ARBA" id="ARBA00023157"/>
    </source>
</evidence>